<evidence type="ECO:0000313" key="6">
    <source>
        <dbReference type="Proteomes" id="UP001174694"/>
    </source>
</evidence>
<organism evidence="5 6">
    <name type="scientific">Pleurostoma richardsiae</name>
    <dbReference type="NCBI Taxonomy" id="41990"/>
    <lineage>
        <taxon>Eukaryota</taxon>
        <taxon>Fungi</taxon>
        <taxon>Dikarya</taxon>
        <taxon>Ascomycota</taxon>
        <taxon>Pezizomycotina</taxon>
        <taxon>Sordariomycetes</taxon>
        <taxon>Sordariomycetidae</taxon>
        <taxon>Calosphaeriales</taxon>
        <taxon>Pleurostomataceae</taxon>
        <taxon>Pleurostoma</taxon>
    </lineage>
</organism>
<protein>
    <submittedName>
        <fullName evidence="5">NmrA-like family protein</fullName>
    </submittedName>
</protein>
<dbReference type="Pfam" id="PF13460">
    <property type="entry name" value="NAD_binding_10"/>
    <property type="match status" value="1"/>
</dbReference>
<proteinExistence type="inferred from homology"/>
<evidence type="ECO:0000256" key="1">
    <source>
        <dbReference type="ARBA" id="ARBA00005725"/>
    </source>
</evidence>
<dbReference type="InterPro" id="IPR016040">
    <property type="entry name" value="NAD(P)-bd_dom"/>
</dbReference>
<dbReference type="Proteomes" id="UP001174694">
    <property type="component" value="Unassembled WGS sequence"/>
</dbReference>
<reference evidence="5" key="1">
    <citation type="submission" date="2022-07" db="EMBL/GenBank/DDBJ databases">
        <title>Fungi with potential for degradation of polypropylene.</title>
        <authorList>
            <person name="Gostincar C."/>
        </authorList>
    </citation>
    <scope>NUCLEOTIDE SEQUENCE</scope>
    <source>
        <strain evidence="5">EXF-13308</strain>
    </source>
</reference>
<comment type="caution">
    <text evidence="5">The sequence shown here is derived from an EMBL/GenBank/DDBJ whole genome shotgun (WGS) entry which is preliminary data.</text>
</comment>
<evidence type="ECO:0000256" key="2">
    <source>
        <dbReference type="ARBA" id="ARBA00022857"/>
    </source>
</evidence>
<gene>
    <name evidence="5" type="ORF">NKR23_g1236</name>
</gene>
<evidence type="ECO:0000256" key="3">
    <source>
        <dbReference type="ARBA" id="ARBA00023002"/>
    </source>
</evidence>
<dbReference type="Gene3D" id="3.40.50.720">
    <property type="entry name" value="NAD(P)-binding Rossmann-like Domain"/>
    <property type="match status" value="1"/>
</dbReference>
<keyword evidence="3" id="KW-0560">Oxidoreductase</keyword>
<feature type="domain" description="NAD(P)-binding" evidence="4">
    <location>
        <begin position="8"/>
        <end position="147"/>
    </location>
</feature>
<name>A0AA38RSU9_9PEZI</name>
<sequence>MVNIAIAGGTGGVGRSIAEVLAGHPSHQAVIFSRRNRNDENSRLPLVEVDYTDVEGLKVLLEKHQINTVICTFAIEGNSLSTSQINLIRASAMSSATRRFIPSSFAIPYPRDYVDVLPPLKYYFDSLDELKKTDLEWTVVLNGTFMDYFGAPHLKSYLKPNVFVIDMENNAAAIPGDGKNIVTLTYSLDVARFVVAALDLETWPQETRIVGDQITWNDFVKLAEEARGAKFDVHYDDVEKLRNFQITELPSHRALYDHFPKEKFQWFMSIFELWTAVGLSHVPSEGALNEKFPHIKPLTVKELLDRFWKEKKE</sequence>
<keyword evidence="2" id="KW-0521">NADP</keyword>
<dbReference type="SUPFAM" id="SSF51735">
    <property type="entry name" value="NAD(P)-binding Rossmann-fold domains"/>
    <property type="match status" value="1"/>
</dbReference>
<dbReference type="InterPro" id="IPR036291">
    <property type="entry name" value="NAD(P)-bd_dom_sf"/>
</dbReference>
<dbReference type="AlphaFoldDB" id="A0AA38RSU9"/>
<dbReference type="EMBL" id="JANBVO010000002">
    <property type="protein sequence ID" value="KAJ9156032.1"/>
    <property type="molecule type" value="Genomic_DNA"/>
</dbReference>
<dbReference type="InterPro" id="IPR051609">
    <property type="entry name" value="NmrA/Isoflavone_reductase-like"/>
</dbReference>
<evidence type="ECO:0000313" key="5">
    <source>
        <dbReference type="EMBL" id="KAJ9156032.1"/>
    </source>
</evidence>
<dbReference type="PANTHER" id="PTHR47706:SF4">
    <property type="entry name" value="NMRA-LIKE DOMAIN-CONTAINING PROTEIN"/>
    <property type="match status" value="1"/>
</dbReference>
<dbReference type="PANTHER" id="PTHR47706">
    <property type="entry name" value="NMRA-LIKE FAMILY PROTEIN"/>
    <property type="match status" value="1"/>
</dbReference>
<dbReference type="GO" id="GO:0016491">
    <property type="term" value="F:oxidoreductase activity"/>
    <property type="evidence" value="ECO:0007669"/>
    <property type="project" value="UniProtKB-KW"/>
</dbReference>
<evidence type="ECO:0000259" key="4">
    <source>
        <dbReference type="Pfam" id="PF13460"/>
    </source>
</evidence>
<keyword evidence="6" id="KW-1185">Reference proteome</keyword>
<comment type="similarity">
    <text evidence="1">Belongs to the NmrA-type oxidoreductase family. Isoflavone reductase subfamily.</text>
</comment>
<accession>A0AA38RSU9</accession>
<dbReference type="Gene3D" id="3.90.25.10">
    <property type="entry name" value="UDP-galactose 4-epimerase, domain 1"/>
    <property type="match status" value="1"/>
</dbReference>